<dbReference type="Proteomes" id="UP000053110">
    <property type="component" value="Unassembled WGS sequence"/>
</dbReference>
<evidence type="ECO:0000256" key="2">
    <source>
        <dbReference type="ARBA" id="ARBA00023125"/>
    </source>
</evidence>
<feature type="region of interest" description="Disordered" evidence="5">
    <location>
        <begin position="212"/>
        <end position="246"/>
    </location>
</feature>
<feature type="compositionally biased region" description="Polar residues" evidence="5">
    <location>
        <begin position="1"/>
        <end position="12"/>
    </location>
</feature>
<name>A0A061HJN0_BLUGR</name>
<dbReference type="InterPro" id="IPR036390">
    <property type="entry name" value="WH_DNA-bd_sf"/>
</dbReference>
<evidence type="ECO:0000259" key="6">
    <source>
        <dbReference type="PROSITE" id="PS00434"/>
    </source>
</evidence>
<dbReference type="Gene3D" id="1.10.10.10">
    <property type="entry name" value="Winged helix-like DNA-binding domain superfamily/Winged helix DNA-binding domain"/>
    <property type="match status" value="1"/>
</dbReference>
<dbReference type="PRINTS" id="PR00056">
    <property type="entry name" value="HSFDOMAIN"/>
</dbReference>
<dbReference type="GO" id="GO:0043565">
    <property type="term" value="F:sequence-specific DNA binding"/>
    <property type="evidence" value="ECO:0007669"/>
    <property type="project" value="InterPro"/>
</dbReference>
<dbReference type="FunFam" id="1.10.10.10:FF:000229">
    <property type="entry name" value="HSF-type DNA-binding domain protein"/>
    <property type="match status" value="1"/>
</dbReference>
<keyword evidence="3" id="KW-0539">Nucleus</keyword>
<proteinExistence type="inferred from homology"/>
<sequence>MDLTDNRAQQNHFLPKVERSPSYSRTIPILQAPNRHTSAHSSDERMEVVTPKQNIMRAPPVRMSPENETNGVHDQISMGEHSHNNSAPGLNASAVTSGQQPKVVQTAFIHKLYNMLEDQSIQHLISWSNSAESFVMSPSNDFSKVLSQYFKHTNISSFVRQLNMYGFHKVSDVFHTGSPESPLWEFKHGNGNFKRGDLVGLREIKRRASRHALVHRDSYSGPKPPPPPSGVSTDTMHTHQLQAHESTESRLTNLENTTYEMHAIIHKNEENLNVMHARNQAIMEALARSLQLNHEMSRVVLSMIPNSDIPIHRDAVNMQTEIQRQIEIIRSLDEITEPHFANNRPFSNQALDNGPVSPRQTPPDDPRRVPTISVAPRNSHHRPPLPSHIFPSPRRFSPMGTNTTQLSPNSLRMQTSPYQPSHQPPHPLTNSTPPTNLPRRHTSADIRNPHGWQAHSSSYGAGQSSTHWSSPKPGQANLNEEQQIQDSFNSYSLASASQLRPENICPTTPPPNFNNSSNDVTNNWTVSRREKSGCLLKEPAGLPTRRGSMAHILNPTVTTERIKEDEEPIREDDRKRKRIQ</sequence>
<evidence type="ECO:0000313" key="8">
    <source>
        <dbReference type="EMBL" id="SUZ09150.1"/>
    </source>
</evidence>
<dbReference type="GO" id="GO:0003700">
    <property type="term" value="F:DNA-binding transcription factor activity"/>
    <property type="evidence" value="ECO:0007669"/>
    <property type="project" value="InterPro"/>
</dbReference>
<dbReference type="SMART" id="SM00415">
    <property type="entry name" value="HSF"/>
    <property type="match status" value="1"/>
</dbReference>
<reference evidence="9" key="1">
    <citation type="journal article" date="2013" name="Nat. Genet.">
        <title>The wheat powdery mildew genome shows the unique evolution of an obligate biotroph.</title>
        <authorList>
            <person name="Wicker T."/>
            <person name="Oberhaensli S."/>
            <person name="Parlange F."/>
            <person name="Buchmann J.P."/>
            <person name="Shatalina M."/>
            <person name="Roffler S."/>
            <person name="Ben-David R."/>
            <person name="Dolezel J."/>
            <person name="Simkova H."/>
            <person name="Schulze-Lefert P."/>
            <person name="Spanu P.D."/>
            <person name="Bruggmann R."/>
            <person name="Amselem J."/>
            <person name="Quesneville H."/>
            <person name="Ver Loren van Themaat E."/>
            <person name="Paape T."/>
            <person name="Shimizu K.K."/>
            <person name="Keller B."/>
        </authorList>
    </citation>
    <scope>NUCLEOTIDE SEQUENCE [LARGE SCALE GENOMIC DNA]</scope>
    <source>
        <strain evidence="9">96224</strain>
    </source>
</reference>
<evidence type="ECO:0000256" key="5">
    <source>
        <dbReference type="SAM" id="MobiDB-lite"/>
    </source>
</evidence>
<gene>
    <name evidence="7" type="ORF">BGT96224_A20050</name>
    <name evidence="8" type="ORF">BGT96224V2_LOCUS2311</name>
</gene>
<reference evidence="8" key="3">
    <citation type="submission" date="2018-07" db="EMBL/GenBank/DDBJ databases">
        <authorList>
            <person name="Quirk P.G."/>
            <person name="Krulwich T.A."/>
        </authorList>
    </citation>
    <scope>NUCLEOTIDE SEQUENCE</scope>
    <source>
        <strain evidence="8">96224</strain>
    </source>
</reference>
<evidence type="ECO:0000256" key="3">
    <source>
        <dbReference type="ARBA" id="ARBA00023242"/>
    </source>
</evidence>
<dbReference type="HOGENOM" id="CLU_031225_0_0_1"/>
<feature type="non-terminal residue" evidence="8">
    <location>
        <position position="580"/>
    </location>
</feature>
<feature type="compositionally biased region" description="Polar residues" evidence="5">
    <location>
        <begin position="399"/>
        <end position="415"/>
    </location>
</feature>
<dbReference type="PROSITE" id="PS00434">
    <property type="entry name" value="HSF_DOMAIN"/>
    <property type="match status" value="1"/>
</dbReference>
<dbReference type="OrthoDB" id="60033at2759"/>
<feature type="region of interest" description="Disordered" evidence="5">
    <location>
        <begin position="1"/>
        <end position="22"/>
    </location>
</feature>
<evidence type="ECO:0000313" key="7">
    <source>
        <dbReference type="EMBL" id="EPQ65947.1"/>
    </source>
</evidence>
<comment type="subcellular location">
    <subcellularLocation>
        <location evidence="1">Nucleus</location>
    </subcellularLocation>
</comment>
<evidence type="ECO:0000256" key="4">
    <source>
        <dbReference type="RuleBase" id="RU004020"/>
    </source>
</evidence>
<feature type="compositionally biased region" description="Polar residues" evidence="5">
    <location>
        <begin position="454"/>
        <end position="469"/>
    </location>
</feature>
<dbReference type="AlphaFoldDB" id="A0A061HJN0"/>
<organism evidence="8">
    <name type="scientific">Blumeria graminis f. sp. tritici 96224</name>
    <dbReference type="NCBI Taxonomy" id="1268274"/>
    <lineage>
        <taxon>Eukaryota</taxon>
        <taxon>Fungi</taxon>
        <taxon>Dikarya</taxon>
        <taxon>Ascomycota</taxon>
        <taxon>Pezizomycotina</taxon>
        <taxon>Leotiomycetes</taxon>
        <taxon>Erysiphales</taxon>
        <taxon>Erysiphaceae</taxon>
        <taxon>Blumeria</taxon>
    </lineage>
</organism>
<evidence type="ECO:0000256" key="1">
    <source>
        <dbReference type="ARBA" id="ARBA00004123"/>
    </source>
</evidence>
<dbReference type="Pfam" id="PF00447">
    <property type="entry name" value="HSF_DNA-bind"/>
    <property type="match status" value="1"/>
</dbReference>
<feature type="region of interest" description="Disordered" evidence="5">
    <location>
        <begin position="555"/>
        <end position="580"/>
    </location>
</feature>
<feature type="domain" description="HSF-type DNA-binding" evidence="6">
    <location>
        <begin position="146"/>
        <end position="170"/>
    </location>
</feature>
<dbReference type="EMBL" id="KE375014">
    <property type="protein sequence ID" value="EPQ65947.1"/>
    <property type="molecule type" value="Genomic_DNA"/>
</dbReference>
<feature type="compositionally biased region" description="Polar residues" evidence="5">
    <location>
        <begin position="230"/>
        <end position="246"/>
    </location>
</feature>
<reference evidence="7" key="2">
    <citation type="submission" date="2013-01" db="EMBL/GenBank/DDBJ databases">
        <title>The wheat powdery mildew genome reveals unique evolution of an obligate biotroph.</title>
        <authorList>
            <person name="Oberhaensli S."/>
            <person name="Wicker T."/>
            <person name="Keller B."/>
        </authorList>
    </citation>
    <scope>NUCLEOTIDE SEQUENCE</scope>
    <source>
        <strain evidence="7">96224</strain>
    </source>
</reference>
<feature type="region of interest" description="Disordered" evidence="5">
    <location>
        <begin position="339"/>
        <end position="476"/>
    </location>
</feature>
<evidence type="ECO:0000313" key="9">
    <source>
        <dbReference type="Proteomes" id="UP000053110"/>
    </source>
</evidence>
<accession>A0A061HJN0</accession>
<dbReference type="EMBL" id="UIGY01000041">
    <property type="protein sequence ID" value="SUZ09150.1"/>
    <property type="molecule type" value="Genomic_DNA"/>
</dbReference>
<dbReference type="PANTHER" id="PTHR10015:SF396">
    <property type="entry name" value="FLOCCULATION SUPPRESSION PROTEIN"/>
    <property type="match status" value="1"/>
</dbReference>
<dbReference type="InterPro" id="IPR000232">
    <property type="entry name" value="HSF_DNA-bd"/>
</dbReference>
<comment type="similarity">
    <text evidence="4">Belongs to the HSF family.</text>
</comment>
<feature type="region of interest" description="Disordered" evidence="5">
    <location>
        <begin position="501"/>
        <end position="521"/>
    </location>
</feature>
<protein>
    <submittedName>
        <fullName evidence="8">BgtA-20050</fullName>
    </submittedName>
</protein>
<dbReference type="InterPro" id="IPR036388">
    <property type="entry name" value="WH-like_DNA-bd_sf"/>
</dbReference>
<dbReference type="PANTHER" id="PTHR10015">
    <property type="entry name" value="HEAT SHOCK TRANSCRIPTION FACTOR"/>
    <property type="match status" value="1"/>
</dbReference>
<dbReference type="GO" id="GO:0005634">
    <property type="term" value="C:nucleus"/>
    <property type="evidence" value="ECO:0007669"/>
    <property type="project" value="UniProtKB-SubCell"/>
</dbReference>
<dbReference type="SUPFAM" id="SSF46785">
    <property type="entry name" value="Winged helix' DNA-binding domain"/>
    <property type="match status" value="1"/>
</dbReference>
<keyword evidence="2" id="KW-0238">DNA-binding</keyword>